<dbReference type="Proteomes" id="UP000325313">
    <property type="component" value="Unassembled WGS sequence"/>
</dbReference>
<organism evidence="1 4">
    <name type="scientific">Puccinia graminis f. sp. tritici</name>
    <dbReference type="NCBI Taxonomy" id="56615"/>
    <lineage>
        <taxon>Eukaryota</taxon>
        <taxon>Fungi</taxon>
        <taxon>Dikarya</taxon>
        <taxon>Basidiomycota</taxon>
        <taxon>Pucciniomycotina</taxon>
        <taxon>Pucciniomycetes</taxon>
        <taxon>Pucciniales</taxon>
        <taxon>Pucciniaceae</taxon>
        <taxon>Puccinia</taxon>
    </lineage>
</organism>
<name>A0A5B0LJR0_PUCGR</name>
<dbReference type="Proteomes" id="UP000324748">
    <property type="component" value="Unassembled WGS sequence"/>
</dbReference>
<evidence type="ECO:0000313" key="4">
    <source>
        <dbReference type="Proteomes" id="UP000325313"/>
    </source>
</evidence>
<evidence type="ECO:0000313" key="1">
    <source>
        <dbReference type="EMBL" id="KAA1063868.1"/>
    </source>
</evidence>
<dbReference type="EMBL" id="VSWC01000054">
    <property type="protein sequence ID" value="KAA1099972.1"/>
    <property type="molecule type" value="Genomic_DNA"/>
</dbReference>
<dbReference type="AlphaFoldDB" id="A0A5B0LJR0"/>
<evidence type="ECO:0000313" key="2">
    <source>
        <dbReference type="EMBL" id="KAA1099972.1"/>
    </source>
</evidence>
<keyword evidence="3" id="KW-1185">Reference proteome</keyword>
<accession>A0A5B0LJR0</accession>
<comment type="caution">
    <text evidence="1">The sequence shown here is derived from an EMBL/GenBank/DDBJ whole genome shotgun (WGS) entry which is preliminary data.</text>
</comment>
<protein>
    <submittedName>
        <fullName evidence="1">Uncharacterized protein</fullName>
    </submittedName>
</protein>
<evidence type="ECO:0000313" key="3">
    <source>
        <dbReference type="Proteomes" id="UP000324748"/>
    </source>
</evidence>
<dbReference type="EMBL" id="VDEP01000519">
    <property type="protein sequence ID" value="KAA1063868.1"/>
    <property type="molecule type" value="Genomic_DNA"/>
</dbReference>
<reference evidence="3 4" key="1">
    <citation type="submission" date="2019-05" db="EMBL/GenBank/DDBJ databases">
        <title>Emergence of the Ug99 lineage of the wheat stem rust pathogen through somatic hybridization.</title>
        <authorList>
            <person name="Li F."/>
            <person name="Upadhyaya N.M."/>
            <person name="Sperschneider J."/>
            <person name="Matny O."/>
            <person name="Nguyen-Phuc H."/>
            <person name="Mago R."/>
            <person name="Raley C."/>
            <person name="Miller M.E."/>
            <person name="Silverstein K.A.T."/>
            <person name="Henningsen E."/>
            <person name="Hirsch C.D."/>
            <person name="Visser B."/>
            <person name="Pretorius Z.A."/>
            <person name="Steffenson B.J."/>
            <person name="Schwessinger B."/>
            <person name="Dodds P.N."/>
            <person name="Figueroa M."/>
        </authorList>
    </citation>
    <scope>NUCLEOTIDE SEQUENCE [LARGE SCALE GENOMIC DNA]</scope>
    <source>
        <strain evidence="2">21-0</strain>
        <strain evidence="1 4">Ug99</strain>
    </source>
</reference>
<sequence length="132" mass="14079">MLAEGLLKRRLDGARLWSLPAQPQRASSHCQHAHRHASSTPMLAATAAASRYQGWDGPGGLTASSSSFLAHILTYGARGGGASRNTGNGTDGPSWPLPPLERIAQWCLGSFRFGSTNPIVVRQRVEANAIYL</sequence>
<proteinExistence type="predicted"/>
<gene>
    <name evidence="2" type="ORF">PGT21_027075</name>
    <name evidence="1" type="ORF">PGTUg99_006490</name>
</gene>